<gene>
    <name evidence="9" type="ORF">C1H69_01765</name>
</gene>
<protein>
    <submittedName>
        <fullName evidence="9">Choline transporter</fullName>
    </submittedName>
</protein>
<comment type="subcellular location">
    <subcellularLocation>
        <location evidence="1">Cell membrane</location>
        <topology evidence="1">Multi-pass membrane protein</topology>
    </subcellularLocation>
</comment>
<evidence type="ECO:0000256" key="3">
    <source>
        <dbReference type="ARBA" id="ARBA00022448"/>
    </source>
</evidence>
<evidence type="ECO:0000256" key="6">
    <source>
        <dbReference type="ARBA" id="ARBA00022989"/>
    </source>
</evidence>
<dbReference type="OrthoDB" id="9775735at2"/>
<reference evidence="9 10" key="1">
    <citation type="submission" date="2018-01" db="EMBL/GenBank/DDBJ databases">
        <title>Halomonas endophytica sp. nov., isolated from storage liquid in the stems of Populus euphratica.</title>
        <authorList>
            <person name="Chen C."/>
        </authorList>
    </citation>
    <scope>NUCLEOTIDE SEQUENCE [LARGE SCALE GENOMIC DNA]</scope>
    <source>
        <strain evidence="9 10">MC28</strain>
    </source>
</reference>
<feature type="transmembrane region" description="Helical" evidence="8">
    <location>
        <begin position="465"/>
        <end position="484"/>
    </location>
</feature>
<evidence type="ECO:0000256" key="5">
    <source>
        <dbReference type="ARBA" id="ARBA00022692"/>
    </source>
</evidence>
<feature type="transmembrane region" description="Helical" evidence="8">
    <location>
        <begin position="273"/>
        <end position="295"/>
    </location>
</feature>
<dbReference type="Proteomes" id="UP000235803">
    <property type="component" value="Unassembled WGS sequence"/>
</dbReference>
<dbReference type="PANTHER" id="PTHR30047">
    <property type="entry name" value="HIGH-AFFINITY CHOLINE TRANSPORT PROTEIN-RELATED"/>
    <property type="match status" value="1"/>
</dbReference>
<keyword evidence="10" id="KW-1185">Reference proteome</keyword>
<proteinExistence type="inferred from homology"/>
<feature type="transmembrane region" description="Helical" evidence="8">
    <location>
        <begin position="420"/>
        <end position="438"/>
    </location>
</feature>
<evidence type="ECO:0000313" key="10">
    <source>
        <dbReference type="Proteomes" id="UP000235803"/>
    </source>
</evidence>
<dbReference type="EMBL" id="PNRF01000006">
    <property type="protein sequence ID" value="PMR77632.1"/>
    <property type="molecule type" value="Genomic_DNA"/>
</dbReference>
<dbReference type="GO" id="GO:0022857">
    <property type="term" value="F:transmembrane transporter activity"/>
    <property type="evidence" value="ECO:0007669"/>
    <property type="project" value="InterPro"/>
</dbReference>
<comment type="caution">
    <text evidence="9">The sequence shown here is derived from an EMBL/GenBank/DDBJ whole genome shotgun (WGS) entry which is preliminary data.</text>
</comment>
<feature type="transmembrane region" description="Helical" evidence="8">
    <location>
        <begin position="242"/>
        <end position="261"/>
    </location>
</feature>
<keyword evidence="7 8" id="KW-0472">Membrane</keyword>
<feature type="transmembrane region" description="Helical" evidence="8">
    <location>
        <begin position="104"/>
        <end position="125"/>
    </location>
</feature>
<keyword evidence="3" id="KW-0813">Transport</keyword>
<keyword evidence="6 8" id="KW-1133">Transmembrane helix</keyword>
<dbReference type="Pfam" id="PF02028">
    <property type="entry name" value="BCCT"/>
    <property type="match status" value="1"/>
</dbReference>
<feature type="transmembrane region" description="Helical" evidence="8">
    <location>
        <begin position="156"/>
        <end position="176"/>
    </location>
</feature>
<feature type="transmembrane region" description="Helical" evidence="8">
    <location>
        <begin position="65"/>
        <end position="84"/>
    </location>
</feature>
<evidence type="ECO:0000256" key="2">
    <source>
        <dbReference type="ARBA" id="ARBA00005658"/>
    </source>
</evidence>
<dbReference type="InterPro" id="IPR000060">
    <property type="entry name" value="BCCT_transptr"/>
</dbReference>
<dbReference type="AlphaFoldDB" id="A0A2N7UB19"/>
<keyword evidence="5 8" id="KW-0812">Transmembrane</keyword>
<name>A0A2N7UB19_9GAMM</name>
<evidence type="ECO:0000256" key="8">
    <source>
        <dbReference type="SAM" id="Phobius"/>
    </source>
</evidence>
<dbReference type="RefSeq" id="WP_102651704.1">
    <property type="nucleotide sequence ID" value="NZ_PNRF01000006.1"/>
</dbReference>
<evidence type="ECO:0000256" key="4">
    <source>
        <dbReference type="ARBA" id="ARBA00022475"/>
    </source>
</evidence>
<dbReference type="NCBIfam" id="TIGR00842">
    <property type="entry name" value="bcct"/>
    <property type="match status" value="1"/>
</dbReference>
<dbReference type="GO" id="GO:0005886">
    <property type="term" value="C:plasma membrane"/>
    <property type="evidence" value="ECO:0007669"/>
    <property type="project" value="UniProtKB-SubCell"/>
</dbReference>
<comment type="similarity">
    <text evidence="2">Belongs to the BCCT transporter (TC 2.A.15) family.</text>
</comment>
<dbReference type="PANTHER" id="PTHR30047:SF7">
    <property type="entry name" value="HIGH-AFFINITY CHOLINE TRANSPORT PROTEIN"/>
    <property type="match status" value="1"/>
</dbReference>
<feature type="transmembrane region" description="Helical" evidence="8">
    <location>
        <begin position="362"/>
        <end position="388"/>
    </location>
</feature>
<feature type="transmembrane region" description="Helical" evidence="8">
    <location>
        <begin position="203"/>
        <end position="222"/>
    </location>
</feature>
<feature type="transmembrane region" description="Helical" evidence="8">
    <location>
        <begin position="490"/>
        <end position="513"/>
    </location>
</feature>
<accession>A0A2N7UB19</accession>
<feature type="transmembrane region" description="Helical" evidence="8">
    <location>
        <begin position="21"/>
        <end position="45"/>
    </location>
</feature>
<sequence>MPTPSKQKRYGSATRHNLFGVPVHSGVFIPAALIILTLVAFGAYYPEQLEAGADKIQSVIANGLGWFYLLAMNAFFLLALYLVFSRFAHVRLGGEDEKPEFSNWGWYSMLFAAGTGVGLLFYGVAEPVSFFADPPFGEAETEETARNALVHSYFHWGLHGWSMYALVGLALGYFCYNRQLPLTVRSAFAPLLGDKVHGPLGNAIDTLAAAGTLVGVAVSLGLGVQQINTGLEQAYDLPDNLGIQLTLIAGITLVATLSVLSGLSKGIQQLSKLAMVIGAIILVFVLVVGPTRFLFHSLLESVGSYLQRFPALGTYTEAFNPPDDEKWQEEWTLFYFAWWISWSPFVGMFIARISKGRTIREYLIGVLLVPTAVSILWLTVMGGSALYAELYEGAGLTDVVQDDPALGYFLFLDNFQLPEWIILASMTMMVAAVTIFFVTSSDSGSLIIDIITSGGDTNPPKSTRIFWALLEGTVAGILLMAGGLEALQAVAIISGLPFAILLLLMCTGLYLGLRRHE</sequence>
<evidence type="ECO:0000313" key="9">
    <source>
        <dbReference type="EMBL" id="PMR77632.1"/>
    </source>
</evidence>
<evidence type="ECO:0000256" key="1">
    <source>
        <dbReference type="ARBA" id="ARBA00004651"/>
    </source>
</evidence>
<organism evidence="9 10">
    <name type="scientific">Billgrantia endophytica</name>
    <dbReference type="NCBI Taxonomy" id="2033802"/>
    <lineage>
        <taxon>Bacteria</taxon>
        <taxon>Pseudomonadati</taxon>
        <taxon>Pseudomonadota</taxon>
        <taxon>Gammaproteobacteria</taxon>
        <taxon>Oceanospirillales</taxon>
        <taxon>Halomonadaceae</taxon>
        <taxon>Billgrantia</taxon>
    </lineage>
</organism>
<keyword evidence="4" id="KW-1003">Cell membrane</keyword>
<feature type="transmembrane region" description="Helical" evidence="8">
    <location>
        <begin position="331"/>
        <end position="350"/>
    </location>
</feature>
<evidence type="ECO:0000256" key="7">
    <source>
        <dbReference type="ARBA" id="ARBA00023136"/>
    </source>
</evidence>